<dbReference type="GO" id="GO:0003729">
    <property type="term" value="F:mRNA binding"/>
    <property type="evidence" value="ECO:0007669"/>
    <property type="project" value="TreeGrafter"/>
</dbReference>
<gene>
    <name evidence="6" type="ORF">IE81DRAFT_344083</name>
</gene>
<feature type="region of interest" description="Disordered" evidence="4">
    <location>
        <begin position="665"/>
        <end position="690"/>
    </location>
</feature>
<keyword evidence="1" id="KW-0677">Repeat</keyword>
<dbReference type="FunCoup" id="A0A316WFG4">
    <property type="interactions" value="20"/>
</dbReference>
<dbReference type="InterPro" id="IPR039171">
    <property type="entry name" value="Cwc2/Slt11"/>
</dbReference>
<dbReference type="GeneID" id="37037640"/>
<feature type="region of interest" description="Disordered" evidence="4">
    <location>
        <begin position="287"/>
        <end position="321"/>
    </location>
</feature>
<dbReference type="GO" id="GO:0010468">
    <property type="term" value="P:regulation of gene expression"/>
    <property type="evidence" value="ECO:0007669"/>
    <property type="project" value="UniProtKB-ARBA"/>
</dbReference>
<dbReference type="PANTHER" id="PTHR14089">
    <property type="entry name" value="PRE-MRNA-SPLICING FACTOR RBM22"/>
    <property type="match status" value="1"/>
</dbReference>
<dbReference type="EMBL" id="KZ819352">
    <property type="protein sequence ID" value="PWN46015.1"/>
    <property type="molecule type" value="Genomic_DNA"/>
</dbReference>
<dbReference type="FunFam" id="3.30.70.330:FF:000120">
    <property type="entry name" value="Negative regulator of differentiation 1"/>
    <property type="match status" value="2"/>
</dbReference>
<proteinExistence type="predicted"/>
<evidence type="ECO:0000256" key="4">
    <source>
        <dbReference type="SAM" id="MobiDB-lite"/>
    </source>
</evidence>
<evidence type="ECO:0000256" key="2">
    <source>
        <dbReference type="ARBA" id="ARBA00022884"/>
    </source>
</evidence>
<dbReference type="Pfam" id="PF00076">
    <property type="entry name" value="RRM_1"/>
    <property type="match status" value="2"/>
</dbReference>
<feature type="region of interest" description="Disordered" evidence="4">
    <location>
        <begin position="38"/>
        <end position="82"/>
    </location>
</feature>
<dbReference type="PANTHER" id="PTHR14089:SF8">
    <property type="entry name" value="RNA-BINDING PROTEIN MRN1"/>
    <property type="match status" value="1"/>
</dbReference>
<dbReference type="Gene3D" id="3.30.70.330">
    <property type="match status" value="4"/>
</dbReference>
<dbReference type="CDD" id="cd12523">
    <property type="entry name" value="RRM2_MRN1"/>
    <property type="match status" value="1"/>
</dbReference>
<dbReference type="PROSITE" id="PS50102">
    <property type="entry name" value="RRM"/>
    <property type="match status" value="4"/>
</dbReference>
<keyword evidence="2 3" id="KW-0694">RNA-binding</keyword>
<dbReference type="Proteomes" id="UP000245783">
    <property type="component" value="Unassembled WGS sequence"/>
</dbReference>
<feature type="compositionally biased region" description="Polar residues" evidence="4">
    <location>
        <begin position="287"/>
        <end position="307"/>
    </location>
</feature>
<evidence type="ECO:0000313" key="6">
    <source>
        <dbReference type="EMBL" id="PWN46015.1"/>
    </source>
</evidence>
<feature type="compositionally biased region" description="Low complexity" evidence="4">
    <location>
        <begin position="45"/>
        <end position="82"/>
    </location>
</feature>
<sequence>MSTTIASHAHITDNVINTLNGPDFDDLSPQSLIIGDLDTPSVTLSPSRDSTATSDTDVDSIDSASSNSAPSFRSERSNSSSSTCSAQAAGLRLAAILRAASAQAKGNFLVTNSNLSRSVHLKASAKPPRDPTFTDFVSALEATYLDPQPGSVPIVQSRSTLFASNPHLVKMMKRTSSQSYEGTPSLHGGNGNSNGTGSIGALDAAIEQSGGALPPSLAADGISKKARFVSEGNIPPFPFSLPASAPAQHSYGSTGRPTSLSQSALAPAIPVQDPSPNLSSANLYGGLAQQQSQTGGQRSFSSGIMGTSTGGQIGGMPASTSPFVHHSAHANPYAPPPLQIHNNNAMIGATGANAGFSPLSPGPQSVPYMVNLTHEQQQQQHQQGSGQTPLSGLSGMSAIYPNFSPAAFGASPMGLSAFMPGLLSAPPQGNATGRTVYVGNLPAEASVDELLNQVKFGPIENVRVLPEKNCAFISFLDGGTAAAFHADASVKKMSLHNQELKIGWGKPSPCPTNVAMAVQANQATRNVYLGQLEESVTEQSLRDDLARFGPIDQVKIVRDKNIGFVHFLSITTAIKVVSTLPTEPAWADKRVNYGKDRCAYVPRSQQQNQAHNSQAAAMGMAAAASLGYPTAFTPATGGFNVPGFAALGPASAPAGLGFPSGLAGAQGGDPDALGRSPSGSGGPAPSALSQMGNRTVYLGNIHPDTTTEEICNHIRGGILQNVRFIPEKHIAFVTFVDANAALAFYHLASFSGIMIHNRRLKIGWGKHSGPLSPAIAMAVQAGGSRNVYVGNIENPDMLTAEKLRKDFGEYGDIELVNSLREKNCAFVNFCNIQNAIKAIEAMKNHADYSDVRIAYGKDRCGNPPRSVSQSLQNRKGSGSMSPNAATSAEDATAAAAAAAAEVAAKIAAAQSAAAAQPADGATLDLSSVAGAVANADDADDVNVPLAP</sequence>
<feature type="region of interest" description="Disordered" evidence="4">
    <location>
        <begin position="176"/>
        <end position="200"/>
    </location>
</feature>
<dbReference type="InParanoid" id="A0A316WFG4"/>
<dbReference type="RefSeq" id="XP_025373175.1">
    <property type="nucleotide sequence ID" value="XM_025515770.1"/>
</dbReference>
<dbReference type="STRING" id="1522189.A0A316WFG4"/>
<keyword evidence="7" id="KW-1185">Reference proteome</keyword>
<organism evidence="6 7">
    <name type="scientific">Ceraceosorus guamensis</name>
    <dbReference type="NCBI Taxonomy" id="1522189"/>
    <lineage>
        <taxon>Eukaryota</taxon>
        <taxon>Fungi</taxon>
        <taxon>Dikarya</taxon>
        <taxon>Basidiomycota</taxon>
        <taxon>Ustilaginomycotina</taxon>
        <taxon>Exobasidiomycetes</taxon>
        <taxon>Ceraceosorales</taxon>
        <taxon>Ceraceosoraceae</taxon>
        <taxon>Ceraceosorus</taxon>
    </lineage>
</organism>
<dbReference type="SUPFAM" id="SSF54928">
    <property type="entry name" value="RNA-binding domain, RBD"/>
    <property type="match status" value="2"/>
</dbReference>
<dbReference type="InterPro" id="IPR012677">
    <property type="entry name" value="Nucleotide-bd_a/b_plait_sf"/>
</dbReference>
<dbReference type="AlphaFoldDB" id="A0A316WFG4"/>
<feature type="domain" description="RRM" evidence="5">
    <location>
        <begin position="785"/>
        <end position="858"/>
    </location>
</feature>
<evidence type="ECO:0000256" key="1">
    <source>
        <dbReference type="ARBA" id="ARBA00022737"/>
    </source>
</evidence>
<evidence type="ECO:0000256" key="3">
    <source>
        <dbReference type="PROSITE-ProRule" id="PRU00176"/>
    </source>
</evidence>
<protein>
    <recommendedName>
        <fullName evidence="5">RRM domain-containing protein</fullName>
    </recommendedName>
</protein>
<feature type="domain" description="RRM" evidence="5">
    <location>
        <begin position="434"/>
        <end position="507"/>
    </location>
</feature>
<feature type="compositionally biased region" description="Polar residues" evidence="4">
    <location>
        <begin position="865"/>
        <end position="883"/>
    </location>
</feature>
<evidence type="ECO:0000313" key="7">
    <source>
        <dbReference type="Proteomes" id="UP000245783"/>
    </source>
</evidence>
<dbReference type="FunFam" id="3.30.70.330:FF:000400">
    <property type="entry name" value="Negative regulator of differentiation 1"/>
    <property type="match status" value="1"/>
</dbReference>
<feature type="compositionally biased region" description="Gly residues" evidence="4">
    <location>
        <begin position="188"/>
        <end position="198"/>
    </location>
</feature>
<feature type="region of interest" description="Disordered" evidence="4">
    <location>
        <begin position="859"/>
        <end position="886"/>
    </location>
</feature>
<accession>A0A316WFG4</accession>
<dbReference type="InterPro" id="IPR035979">
    <property type="entry name" value="RBD_domain_sf"/>
</dbReference>
<reference evidence="6 7" key="1">
    <citation type="journal article" date="2018" name="Mol. Biol. Evol.">
        <title>Broad Genomic Sampling Reveals a Smut Pathogenic Ancestry of the Fungal Clade Ustilaginomycotina.</title>
        <authorList>
            <person name="Kijpornyongpan T."/>
            <person name="Mondo S.J."/>
            <person name="Barry K."/>
            <person name="Sandor L."/>
            <person name="Lee J."/>
            <person name="Lipzen A."/>
            <person name="Pangilinan J."/>
            <person name="LaButti K."/>
            <person name="Hainaut M."/>
            <person name="Henrissat B."/>
            <person name="Grigoriev I.V."/>
            <person name="Spatafora J.W."/>
            <person name="Aime M.C."/>
        </authorList>
    </citation>
    <scope>NUCLEOTIDE SEQUENCE [LARGE SCALE GENOMIC DNA]</scope>
    <source>
        <strain evidence="6 7">MCA 4658</strain>
    </source>
</reference>
<feature type="compositionally biased region" description="Low complexity" evidence="4">
    <location>
        <begin position="673"/>
        <end position="689"/>
    </location>
</feature>
<feature type="domain" description="RRM" evidence="5">
    <location>
        <begin position="525"/>
        <end position="606"/>
    </location>
</feature>
<dbReference type="GO" id="GO:0010494">
    <property type="term" value="C:cytoplasmic stress granule"/>
    <property type="evidence" value="ECO:0007669"/>
    <property type="project" value="TreeGrafter"/>
</dbReference>
<dbReference type="InterPro" id="IPR000504">
    <property type="entry name" value="RRM_dom"/>
</dbReference>
<feature type="domain" description="RRM" evidence="5">
    <location>
        <begin position="694"/>
        <end position="767"/>
    </location>
</feature>
<name>A0A316WFG4_9BASI</name>
<evidence type="ECO:0000259" key="5">
    <source>
        <dbReference type="PROSITE" id="PS50102"/>
    </source>
</evidence>
<dbReference type="SMART" id="SM00360">
    <property type="entry name" value="RRM"/>
    <property type="match status" value="4"/>
</dbReference>
<dbReference type="OrthoDB" id="6407164at2759"/>
<dbReference type="GO" id="GO:0000398">
    <property type="term" value="P:mRNA splicing, via spliceosome"/>
    <property type="evidence" value="ECO:0007669"/>
    <property type="project" value="TreeGrafter"/>
</dbReference>